<dbReference type="InterPro" id="IPR055550">
    <property type="entry name" value="DUF7126"/>
</dbReference>
<name>A0ABD5TV11_9EURY</name>
<evidence type="ECO:0000313" key="2">
    <source>
        <dbReference type="Proteomes" id="UP001596408"/>
    </source>
</evidence>
<dbReference type="InterPro" id="IPR036291">
    <property type="entry name" value="NAD(P)-bd_dom_sf"/>
</dbReference>
<dbReference type="RefSeq" id="WP_379693404.1">
    <property type="nucleotide sequence ID" value="NZ_JBHSXH010000009.1"/>
</dbReference>
<keyword evidence="2" id="KW-1185">Reference proteome</keyword>
<accession>A0ABD5TV11</accession>
<dbReference type="SUPFAM" id="SSF51735">
    <property type="entry name" value="NAD(P)-binding Rossmann-fold domains"/>
    <property type="match status" value="1"/>
</dbReference>
<dbReference type="AlphaFoldDB" id="A0ABD5TV11"/>
<protein>
    <submittedName>
        <fullName evidence="1">CTP synthetase</fullName>
    </submittedName>
</protein>
<sequence>MTVLIAGEDADRLGDALVDLGADLTRIDGVATRESLVAAGIDTADVLVLTDMDDASAIPVAKEENPNVRVVTYSRDSLPEFVRGQTDLAIDPDLLSAEIVAEELVGA</sequence>
<gene>
    <name evidence="1" type="ORF">ACFQEV_05495</name>
</gene>
<evidence type="ECO:0000313" key="1">
    <source>
        <dbReference type="EMBL" id="MFC6824452.1"/>
    </source>
</evidence>
<dbReference type="Proteomes" id="UP001596408">
    <property type="component" value="Unassembled WGS sequence"/>
</dbReference>
<reference evidence="1 2" key="1">
    <citation type="journal article" date="2019" name="Int. J. Syst. Evol. Microbiol.">
        <title>The Global Catalogue of Microorganisms (GCM) 10K type strain sequencing project: providing services to taxonomists for standard genome sequencing and annotation.</title>
        <authorList>
            <consortium name="The Broad Institute Genomics Platform"/>
            <consortium name="The Broad Institute Genome Sequencing Center for Infectious Disease"/>
            <person name="Wu L."/>
            <person name="Ma J."/>
        </authorList>
    </citation>
    <scope>NUCLEOTIDE SEQUENCE [LARGE SCALE GENOMIC DNA]</scope>
    <source>
        <strain evidence="1 2">YIM 94188</strain>
    </source>
</reference>
<dbReference type="Gene3D" id="3.40.50.720">
    <property type="entry name" value="NAD(P)-binding Rossmann-like Domain"/>
    <property type="match status" value="1"/>
</dbReference>
<organism evidence="1 2">
    <name type="scientific">Halopelagius fulvigenes</name>
    <dbReference type="NCBI Taxonomy" id="1198324"/>
    <lineage>
        <taxon>Archaea</taxon>
        <taxon>Methanobacteriati</taxon>
        <taxon>Methanobacteriota</taxon>
        <taxon>Stenosarchaea group</taxon>
        <taxon>Halobacteria</taxon>
        <taxon>Halobacteriales</taxon>
        <taxon>Haloferacaceae</taxon>
    </lineage>
</organism>
<comment type="caution">
    <text evidence="1">The sequence shown here is derived from an EMBL/GenBank/DDBJ whole genome shotgun (WGS) entry which is preliminary data.</text>
</comment>
<proteinExistence type="predicted"/>
<dbReference type="Pfam" id="PF23443">
    <property type="entry name" value="DUF7126"/>
    <property type="match status" value="1"/>
</dbReference>
<dbReference type="EMBL" id="JBHSXH010000009">
    <property type="protein sequence ID" value="MFC6824452.1"/>
    <property type="molecule type" value="Genomic_DNA"/>
</dbReference>